<dbReference type="Gene3D" id="1.20.930.20">
    <property type="entry name" value="Adaptor protein Cbl, N-terminal domain"/>
    <property type="match status" value="1"/>
</dbReference>
<keyword evidence="2" id="KW-1185">Reference proteome</keyword>
<accession>A0A8E2DEW1</accession>
<dbReference type="Proteomes" id="UP000250043">
    <property type="component" value="Unassembled WGS sequence"/>
</dbReference>
<sequence length="209" mass="22967">MSSPSEKMTRFKTKCRPLKVKAKAKAAAFLSAIKIAVKAADYIANVTQVTKLQVVTGVACKIIECCETMRDNKEQAEELANVVRDVVATLDGVANRPHLGDEDEQLKKDAAPLAKALYTIEKSMSKIAGAKKWKKLCNVGSDAKTIKDCSEKLRTALNIFQTKNGVALRAELAHVSAVFGAIGHDVTILPVVHEHGSYPPLRMWKFWLY</sequence>
<reference evidence="1 2" key="1">
    <citation type="submission" date="2016-07" db="EMBL/GenBank/DDBJ databases">
        <title>Draft genome of the white-rot fungus Obba rivulosa 3A-2.</title>
        <authorList>
            <consortium name="DOE Joint Genome Institute"/>
            <person name="Miettinen O."/>
            <person name="Riley R."/>
            <person name="Acob R."/>
            <person name="Barry K."/>
            <person name="Cullen D."/>
            <person name="De Vries R."/>
            <person name="Hainaut M."/>
            <person name="Hatakka A."/>
            <person name="Henrissat B."/>
            <person name="Hilden K."/>
            <person name="Kuo R."/>
            <person name="Labutti K."/>
            <person name="Lipzen A."/>
            <person name="Makela M.R."/>
            <person name="Sandor L."/>
            <person name="Spatafora J.W."/>
            <person name="Grigoriev I.V."/>
            <person name="Hibbett D.S."/>
        </authorList>
    </citation>
    <scope>NUCLEOTIDE SEQUENCE [LARGE SCALE GENOMIC DNA]</scope>
    <source>
        <strain evidence="1 2">3A-2</strain>
    </source>
</reference>
<dbReference type="InterPro" id="IPR059179">
    <property type="entry name" value="MLKL-like_MCAfunc"/>
</dbReference>
<dbReference type="EMBL" id="KV722718">
    <property type="protein sequence ID" value="OCH84132.1"/>
    <property type="molecule type" value="Genomic_DNA"/>
</dbReference>
<dbReference type="GO" id="GO:0007166">
    <property type="term" value="P:cell surface receptor signaling pathway"/>
    <property type="evidence" value="ECO:0007669"/>
    <property type="project" value="InterPro"/>
</dbReference>
<name>A0A8E2DEW1_9APHY</name>
<evidence type="ECO:0000313" key="2">
    <source>
        <dbReference type="Proteomes" id="UP000250043"/>
    </source>
</evidence>
<protein>
    <submittedName>
        <fullName evidence="1">Uncharacterized protein</fullName>
    </submittedName>
</protein>
<organism evidence="1 2">
    <name type="scientific">Obba rivulosa</name>
    <dbReference type="NCBI Taxonomy" id="1052685"/>
    <lineage>
        <taxon>Eukaryota</taxon>
        <taxon>Fungi</taxon>
        <taxon>Dikarya</taxon>
        <taxon>Basidiomycota</taxon>
        <taxon>Agaricomycotina</taxon>
        <taxon>Agaricomycetes</taxon>
        <taxon>Polyporales</taxon>
        <taxon>Gelatoporiaceae</taxon>
        <taxon>Obba</taxon>
    </lineage>
</organism>
<dbReference type="AlphaFoldDB" id="A0A8E2DEW1"/>
<gene>
    <name evidence="1" type="ORF">OBBRIDRAFT_432861</name>
</gene>
<proteinExistence type="predicted"/>
<evidence type="ECO:0000313" key="1">
    <source>
        <dbReference type="EMBL" id="OCH84132.1"/>
    </source>
</evidence>
<dbReference type="CDD" id="cd21037">
    <property type="entry name" value="MLKL_NTD"/>
    <property type="match status" value="1"/>
</dbReference>
<dbReference type="InterPro" id="IPR036537">
    <property type="entry name" value="Adaptor_Cbl_N_dom_sf"/>
</dbReference>